<dbReference type="Pfam" id="PF00724">
    <property type="entry name" value="Oxidored_FMN"/>
    <property type="match status" value="1"/>
</dbReference>
<sequence>MTGYFEPLTVGKIGLPNRLVMGPMTRSRTPAGVVTELTARYYTQRAGAGLIISEATGISEIAQGYADSPGLYTDEQVRAWRTVTDAVHAAGGRMFAQLVHCGRIGHPSLYADGGLPVAPSAIGSGEQMFTPEGMVDRPVPRALTLDEIASTVGDFVTAARNAVDAGFDGVELHAANGFLLHQFLADGTNQRTDAYGGTIANRIRFVVEVVGAVSDAIGPERVGLRVSPGITFNGMAGAESDTAELYPALAQALSAVPLAYLHVNELITRDTTRLIRAAWNGPLLLCAHPTAESFPSTPAIGRPALEEGLADALVLAELWLANPDLVERVRTDGPYNTADRATFYGGDQRGYTDYPTLAD</sequence>
<dbReference type="Proteomes" id="UP000602198">
    <property type="component" value="Unassembled WGS sequence"/>
</dbReference>
<reference evidence="2 3" key="1">
    <citation type="submission" date="2021-01" db="EMBL/GenBank/DDBJ databases">
        <title>WGS of actinomycetes isolated from Thailand.</title>
        <authorList>
            <person name="Thawai C."/>
        </authorList>
    </citation>
    <scope>NUCLEOTIDE SEQUENCE [LARGE SCALE GENOMIC DNA]</scope>
    <source>
        <strain evidence="2 3">LPG 2</strain>
    </source>
</reference>
<evidence type="ECO:0000313" key="3">
    <source>
        <dbReference type="Proteomes" id="UP000602198"/>
    </source>
</evidence>
<comment type="caution">
    <text evidence="2">The sequence shown here is derived from an EMBL/GenBank/DDBJ whole genome shotgun (WGS) entry which is preliminary data.</text>
</comment>
<organism evidence="2 3">
    <name type="scientific">Nocardia acididurans</name>
    <dbReference type="NCBI Taxonomy" id="2802282"/>
    <lineage>
        <taxon>Bacteria</taxon>
        <taxon>Bacillati</taxon>
        <taxon>Actinomycetota</taxon>
        <taxon>Actinomycetes</taxon>
        <taxon>Mycobacteriales</taxon>
        <taxon>Nocardiaceae</taxon>
        <taxon>Nocardia</taxon>
    </lineage>
</organism>
<dbReference type="InterPro" id="IPR001155">
    <property type="entry name" value="OxRdtase_FMN_N"/>
</dbReference>
<evidence type="ECO:0000259" key="1">
    <source>
        <dbReference type="Pfam" id="PF00724"/>
    </source>
</evidence>
<proteinExistence type="predicted"/>
<protein>
    <submittedName>
        <fullName evidence="2">Alkene reductase</fullName>
    </submittedName>
</protein>
<gene>
    <name evidence="2" type="ORF">JK358_21780</name>
</gene>
<feature type="domain" description="NADH:flavin oxidoreductase/NADH oxidase N-terminal" evidence="1">
    <location>
        <begin position="5"/>
        <end position="331"/>
    </location>
</feature>
<dbReference type="Gene3D" id="3.20.20.70">
    <property type="entry name" value="Aldolase class I"/>
    <property type="match status" value="1"/>
</dbReference>
<dbReference type="SUPFAM" id="SSF51395">
    <property type="entry name" value="FMN-linked oxidoreductases"/>
    <property type="match status" value="1"/>
</dbReference>
<dbReference type="InterPro" id="IPR045247">
    <property type="entry name" value="Oye-like"/>
</dbReference>
<keyword evidence="3" id="KW-1185">Reference proteome</keyword>
<dbReference type="EMBL" id="JAERRJ010000008">
    <property type="protein sequence ID" value="MBL1077032.1"/>
    <property type="molecule type" value="Genomic_DNA"/>
</dbReference>
<dbReference type="PANTHER" id="PTHR22893">
    <property type="entry name" value="NADH OXIDOREDUCTASE-RELATED"/>
    <property type="match status" value="1"/>
</dbReference>
<dbReference type="CDD" id="cd02933">
    <property type="entry name" value="OYE_like_FMN"/>
    <property type="match status" value="1"/>
</dbReference>
<name>A0ABS1M8Q2_9NOCA</name>
<dbReference type="PANTHER" id="PTHR22893:SF91">
    <property type="entry name" value="NADPH DEHYDROGENASE 2-RELATED"/>
    <property type="match status" value="1"/>
</dbReference>
<dbReference type="RefSeq" id="WP_201949635.1">
    <property type="nucleotide sequence ID" value="NZ_JAERRJ010000008.1"/>
</dbReference>
<evidence type="ECO:0000313" key="2">
    <source>
        <dbReference type="EMBL" id="MBL1077032.1"/>
    </source>
</evidence>
<dbReference type="InterPro" id="IPR013785">
    <property type="entry name" value="Aldolase_TIM"/>
</dbReference>
<accession>A0ABS1M8Q2</accession>